<dbReference type="InterPro" id="IPR058163">
    <property type="entry name" value="LysR-type_TF_proteobact-type"/>
</dbReference>
<evidence type="ECO:0000259" key="3">
    <source>
        <dbReference type="Pfam" id="PF03466"/>
    </source>
</evidence>
<dbReference type="PANTHER" id="PTHR30537">
    <property type="entry name" value="HTH-TYPE TRANSCRIPTIONAL REGULATOR"/>
    <property type="match status" value="1"/>
</dbReference>
<comment type="similarity">
    <text evidence="1">Belongs to the LysR transcriptional regulatory family.</text>
</comment>
<dbReference type="STRING" id="797473.HMPREF9080_00887"/>
<sequence>MGEYRDRYPAVSLDIILDNDMCDLIGEGIDLALRDSKTPAPTLVISPLFTVQFVLVASPAYLR</sequence>
<gene>
    <name evidence="4" type="ORF">HMPREF9080_00887</name>
</gene>
<dbReference type="PANTHER" id="PTHR30537:SF35">
    <property type="entry name" value="TRANSCRIPTIONAL REGULATORY PROTEIN"/>
    <property type="match status" value="1"/>
</dbReference>
<dbReference type="AlphaFoldDB" id="G9ZDQ3"/>
<evidence type="ECO:0000256" key="2">
    <source>
        <dbReference type="SAM" id="Phobius"/>
    </source>
</evidence>
<dbReference type="Pfam" id="PF03466">
    <property type="entry name" value="LysR_substrate"/>
    <property type="match status" value="1"/>
</dbReference>
<evidence type="ECO:0000313" key="4">
    <source>
        <dbReference type="EMBL" id="EHM55240.1"/>
    </source>
</evidence>
<dbReference type="GO" id="GO:0006351">
    <property type="term" value="P:DNA-templated transcription"/>
    <property type="evidence" value="ECO:0007669"/>
    <property type="project" value="TreeGrafter"/>
</dbReference>
<keyword evidence="2" id="KW-0812">Transmembrane</keyword>
<dbReference type="Proteomes" id="UP000004750">
    <property type="component" value="Unassembled WGS sequence"/>
</dbReference>
<protein>
    <recommendedName>
        <fullName evidence="3">LysR substrate-binding domain-containing protein</fullName>
    </recommendedName>
</protein>
<evidence type="ECO:0000256" key="1">
    <source>
        <dbReference type="ARBA" id="ARBA00009437"/>
    </source>
</evidence>
<reference evidence="4 5" key="1">
    <citation type="submission" date="2011-08" db="EMBL/GenBank/DDBJ databases">
        <authorList>
            <person name="Weinstock G."/>
            <person name="Sodergren E."/>
            <person name="Clifton S."/>
            <person name="Fulton L."/>
            <person name="Fulton B."/>
            <person name="Courtney L."/>
            <person name="Fronick C."/>
            <person name="Harrison M."/>
            <person name="Strong C."/>
            <person name="Farmer C."/>
            <person name="Delahaunty K."/>
            <person name="Markovic C."/>
            <person name="Hall O."/>
            <person name="Minx P."/>
            <person name="Tomlinson C."/>
            <person name="Mitreva M."/>
            <person name="Hou S."/>
            <person name="Chen J."/>
            <person name="Wollam A."/>
            <person name="Pepin K.H."/>
            <person name="Johnson M."/>
            <person name="Bhonagiri V."/>
            <person name="Zhang X."/>
            <person name="Suruliraj S."/>
            <person name="Warren W."/>
            <person name="Chinwalla A."/>
            <person name="Mardis E.R."/>
            <person name="Wilson R.K."/>
        </authorList>
    </citation>
    <scope>NUCLEOTIDE SEQUENCE [LARGE SCALE GENOMIC DNA]</scope>
    <source>
        <strain evidence="4 5">F0432</strain>
    </source>
</reference>
<feature type="domain" description="LysR substrate-binding" evidence="3">
    <location>
        <begin position="2"/>
        <end position="62"/>
    </location>
</feature>
<keyword evidence="2" id="KW-0472">Membrane</keyword>
<dbReference type="SUPFAM" id="SSF53850">
    <property type="entry name" value="Periplasmic binding protein-like II"/>
    <property type="match status" value="1"/>
</dbReference>
<feature type="transmembrane region" description="Helical" evidence="2">
    <location>
        <begin position="43"/>
        <end position="62"/>
    </location>
</feature>
<proteinExistence type="inferred from homology"/>
<comment type="caution">
    <text evidence="4">The sequence shown here is derived from an EMBL/GenBank/DDBJ whole genome shotgun (WGS) entry which is preliminary data.</text>
</comment>
<dbReference type="Gene3D" id="3.40.190.10">
    <property type="entry name" value="Periplasmic binding protein-like II"/>
    <property type="match status" value="2"/>
</dbReference>
<dbReference type="InterPro" id="IPR005119">
    <property type="entry name" value="LysR_subst-bd"/>
</dbReference>
<dbReference type="GO" id="GO:0003700">
    <property type="term" value="F:DNA-binding transcription factor activity"/>
    <property type="evidence" value="ECO:0007669"/>
    <property type="project" value="TreeGrafter"/>
</dbReference>
<keyword evidence="2" id="KW-1133">Transmembrane helix</keyword>
<organism evidence="4 5">
    <name type="scientific">Cardiobacterium valvarum F0432</name>
    <dbReference type="NCBI Taxonomy" id="797473"/>
    <lineage>
        <taxon>Bacteria</taxon>
        <taxon>Pseudomonadati</taxon>
        <taxon>Pseudomonadota</taxon>
        <taxon>Gammaproteobacteria</taxon>
        <taxon>Cardiobacteriales</taxon>
        <taxon>Cardiobacteriaceae</taxon>
        <taxon>Cardiobacterium</taxon>
    </lineage>
</organism>
<dbReference type="GO" id="GO:0043565">
    <property type="term" value="F:sequence-specific DNA binding"/>
    <property type="evidence" value="ECO:0007669"/>
    <property type="project" value="TreeGrafter"/>
</dbReference>
<accession>G9ZDQ3</accession>
<dbReference type="HOGENOM" id="CLU_2877517_0_0_6"/>
<evidence type="ECO:0000313" key="5">
    <source>
        <dbReference type="Proteomes" id="UP000004750"/>
    </source>
</evidence>
<dbReference type="EMBL" id="AGCM01000044">
    <property type="protein sequence ID" value="EHM55240.1"/>
    <property type="molecule type" value="Genomic_DNA"/>
</dbReference>
<name>G9ZDQ3_9GAMM</name>